<gene>
    <name evidence="2" type="ORF">SMAC_07527</name>
</gene>
<dbReference type="VEuPathDB" id="FungiDB:SMAC_07527"/>
<feature type="compositionally biased region" description="Low complexity" evidence="1">
    <location>
        <begin position="79"/>
        <end position="94"/>
    </location>
</feature>
<feature type="region of interest" description="Disordered" evidence="1">
    <location>
        <begin position="1"/>
        <end position="100"/>
    </location>
</feature>
<dbReference type="HOGENOM" id="CLU_883295_0_0_1"/>
<protein>
    <submittedName>
        <fullName evidence="2">WGS project CABT00000000 data, contig 2.7</fullName>
    </submittedName>
</protein>
<name>F7VTQ3_SORMK</name>
<dbReference type="GeneID" id="10801813"/>
<dbReference type="InParanoid" id="F7VTQ3"/>
<feature type="compositionally biased region" description="Basic residues" evidence="1">
    <location>
        <begin position="1"/>
        <end position="10"/>
    </location>
</feature>
<keyword evidence="3" id="KW-1185">Reference proteome</keyword>
<feature type="compositionally biased region" description="Pro residues" evidence="1">
    <location>
        <begin position="29"/>
        <end position="39"/>
    </location>
</feature>
<accession>F7VTQ3</accession>
<sequence length="315" mass="34770">MTSNHRHRKTTTPTRDPRARHRFGLGYSTPPPPPPPPPLKRSSPYTPPRYLHSQMTPTSFRRTPYRTPVSPVQASLDFSASSTPSTTSSSTVRPPSNPALDPSCESCFKTHHLNASLRKSLLAHTRELYALLQTWSNEAGIGDGMTPIDPMEWQPEKAAVVIEKERRPSEMCRVLMKMGSVEDWVRVMRELEEKEGGQKMEGVKESLERNGEDMMDREGEGVSGFGGIRVVTPAADVDVISGYVPGSVWGLTGPQSNMGLWNWGSAGLSASPVGSPQFPDRRHLSPCLPLSTSDNDEHDVHHQIQRVHLATAACF</sequence>
<dbReference type="EMBL" id="CABT02000007">
    <property type="protein sequence ID" value="CCC08891.1"/>
    <property type="molecule type" value="Genomic_DNA"/>
</dbReference>
<dbReference type="AlphaFoldDB" id="F7VTQ3"/>
<comment type="caution">
    <text evidence="2">The sequence shown here is derived from an EMBL/GenBank/DDBJ whole genome shotgun (WGS) entry which is preliminary data.</text>
</comment>
<dbReference type="KEGG" id="smp:10801813"/>
<evidence type="ECO:0000256" key="1">
    <source>
        <dbReference type="SAM" id="MobiDB-lite"/>
    </source>
</evidence>
<proteinExistence type="predicted"/>
<evidence type="ECO:0000313" key="2">
    <source>
        <dbReference type="EMBL" id="CCC08891.1"/>
    </source>
</evidence>
<dbReference type="Proteomes" id="UP000001881">
    <property type="component" value="Unassembled WGS sequence"/>
</dbReference>
<dbReference type="eggNOG" id="ENOG502RJKZ">
    <property type="taxonomic scope" value="Eukaryota"/>
</dbReference>
<organism evidence="2 3">
    <name type="scientific">Sordaria macrospora (strain ATCC MYA-333 / DSM 997 / K(L3346) / K-hell)</name>
    <dbReference type="NCBI Taxonomy" id="771870"/>
    <lineage>
        <taxon>Eukaryota</taxon>
        <taxon>Fungi</taxon>
        <taxon>Dikarya</taxon>
        <taxon>Ascomycota</taxon>
        <taxon>Pezizomycotina</taxon>
        <taxon>Sordariomycetes</taxon>
        <taxon>Sordariomycetidae</taxon>
        <taxon>Sordariales</taxon>
        <taxon>Sordariaceae</taxon>
        <taxon>Sordaria</taxon>
    </lineage>
</organism>
<reference evidence="2 3" key="1">
    <citation type="journal article" date="2010" name="PLoS Genet.">
        <title>De novo assembly of a 40 Mb eukaryotic genome from short sequence reads: Sordaria macrospora, a model organism for fungal morphogenesis.</title>
        <authorList>
            <person name="Nowrousian M."/>
            <person name="Stajich J."/>
            <person name="Chu M."/>
            <person name="Engh I."/>
            <person name="Espagne E."/>
            <person name="Halliday K."/>
            <person name="Kamerewerd J."/>
            <person name="Kempken F."/>
            <person name="Knab B."/>
            <person name="Kuo H.C."/>
            <person name="Osiewacz H.D."/>
            <person name="Poeggeler S."/>
            <person name="Read N."/>
            <person name="Seiler S."/>
            <person name="Smith K."/>
            <person name="Zickler D."/>
            <person name="Kueck U."/>
            <person name="Freitag M."/>
        </authorList>
    </citation>
    <scope>NUCLEOTIDE SEQUENCE [LARGE SCALE GENOMIC DNA]</scope>
    <source>
        <strain evidence="3">ATCC MYA-333 / DSM 997 / K(L3346) / K-hell</strain>
        <tissue evidence="2">Mycelium</tissue>
    </source>
</reference>
<dbReference type="OrthoDB" id="4773763at2759"/>
<evidence type="ECO:0000313" key="3">
    <source>
        <dbReference type="Proteomes" id="UP000001881"/>
    </source>
</evidence>